<sequence>MKPGKLSSVLVAITMLAGCATSMSERASRVQIISADDAKQYQFVANLTGSSTLTGVARHTGYQNALNEVLDKAATAGAQYIVLDPNSAPSYWTTSEVVRATAYKNK</sequence>
<accession>A0ABV2DWP2</accession>
<reference evidence="1 2" key="1">
    <citation type="submission" date="2024-07" db="EMBL/GenBank/DDBJ databases">
        <title>Isolation, whole-genome sequencing, and annotation of five antibiotic-resistant bacteria from environmental samples.</title>
        <authorList>
            <person name="Bedore T."/>
            <person name="Hudson A.O."/>
            <person name="Kumar G."/>
        </authorList>
    </citation>
    <scope>NUCLEOTIDE SEQUENCE [LARGE SCALE GENOMIC DNA]</scope>
    <source>
        <strain evidence="1 2">RIT844</strain>
    </source>
</reference>
<dbReference type="RefSeq" id="WP_354466247.1">
    <property type="nucleotide sequence ID" value="NZ_JBEWWF010000001.1"/>
</dbReference>
<evidence type="ECO:0000313" key="1">
    <source>
        <dbReference type="EMBL" id="MET3075450.1"/>
    </source>
</evidence>
<evidence type="ECO:0008006" key="3">
    <source>
        <dbReference type="Google" id="ProtNLM"/>
    </source>
</evidence>
<protein>
    <recommendedName>
        <fullName evidence="3">YdgH/BhsA/McbA-like domain-containing protein</fullName>
    </recommendedName>
</protein>
<dbReference type="Proteomes" id="UP001548992">
    <property type="component" value="Unassembled WGS sequence"/>
</dbReference>
<dbReference type="EMBL" id="JBEWWF010000001">
    <property type="protein sequence ID" value="MET3075450.1"/>
    <property type="molecule type" value="Genomic_DNA"/>
</dbReference>
<organism evidence="1 2">
    <name type="scientific">Pantoea leporis</name>
    <dbReference type="NCBI Taxonomy" id="2933780"/>
    <lineage>
        <taxon>Bacteria</taxon>
        <taxon>Pseudomonadati</taxon>
        <taxon>Pseudomonadota</taxon>
        <taxon>Gammaproteobacteria</taxon>
        <taxon>Enterobacterales</taxon>
        <taxon>Erwiniaceae</taxon>
        <taxon>Pantoea</taxon>
    </lineage>
</organism>
<name>A0ABV2DWP2_9GAMM</name>
<proteinExistence type="predicted"/>
<evidence type="ECO:0000313" key="2">
    <source>
        <dbReference type="Proteomes" id="UP001548992"/>
    </source>
</evidence>
<gene>
    <name evidence="1" type="ORF">ABXV16_06795</name>
</gene>
<dbReference type="PROSITE" id="PS51257">
    <property type="entry name" value="PROKAR_LIPOPROTEIN"/>
    <property type="match status" value="1"/>
</dbReference>
<keyword evidence="2" id="KW-1185">Reference proteome</keyword>
<comment type="caution">
    <text evidence="1">The sequence shown here is derived from an EMBL/GenBank/DDBJ whole genome shotgun (WGS) entry which is preliminary data.</text>
</comment>